<keyword evidence="1" id="KW-0472">Membrane</keyword>
<dbReference type="Proteomes" id="UP001241110">
    <property type="component" value="Unassembled WGS sequence"/>
</dbReference>
<gene>
    <name evidence="2" type="ORF">QNI16_05710</name>
</gene>
<accession>A0AAE3U7T4</accession>
<keyword evidence="1" id="KW-0812">Transmembrane</keyword>
<evidence type="ECO:0000313" key="3">
    <source>
        <dbReference type="Proteomes" id="UP001241110"/>
    </source>
</evidence>
<evidence type="ECO:0000256" key="1">
    <source>
        <dbReference type="SAM" id="Phobius"/>
    </source>
</evidence>
<proteinExistence type="predicted"/>
<keyword evidence="1" id="KW-1133">Transmembrane helix</keyword>
<sequence length="574" mass="64030">MVDYYAHMAALKSITDAFGAQVADPKSKQTFITIQDNPSYAALGTLIDHLLYHSGTSRIELRRLTRASQLWRDIREYIDAVAQVRSELESMVQDSSQPDIVVRYNAIHDTLKNYLQPKFTSLVGRLQSLFTQLRDLTHIVPHGQGADLSVNQWSWRDLYLSRASGLFAETLYKKAMDNGSEEAMAFAYGVSANYVSNAVGSNFQNRTVGGARRSHPHRDRVAGYSIGAWIRKNMAGMQLSTTQLKSLLTIGSPINPVLPPDIKTILEKSLTEVYGVHGLTNLPDLDKGYRNMLKHLELLDSFKPLPVPQMIDDTVYIKILSSGTTFLDAPLGTPPPQDPAPSSGGGSWTDDIPWWAWVLFAVCVALVALCFLLGICAPAQKDPYPGPFQHDEDGTSAVRSYLTSDESLQSVKFMFNLHMQLYDMANTSLRVMKFLGLVYPEDGDLPAVEFKQFTQIPFKEIPDFKKPIVDKDMFLGFPASAEEMPRIDHRPFFPGDFPDRIFTNPSQSDVSTFGSKLWMAQLQGTDADKPFNLSGSNLNLDADREFLQLCWELATGGSTLDNPLNFTILGYTKI</sequence>
<feature type="transmembrane region" description="Helical" evidence="1">
    <location>
        <begin position="354"/>
        <end position="375"/>
    </location>
</feature>
<name>A0AAE3U7T4_9BACT</name>
<protein>
    <submittedName>
        <fullName evidence="2">Uncharacterized protein</fullName>
    </submittedName>
</protein>
<dbReference type="RefSeq" id="WP_313976544.1">
    <property type="nucleotide sequence ID" value="NZ_JASJOS010000002.1"/>
</dbReference>
<reference evidence="2" key="1">
    <citation type="submission" date="2023-05" db="EMBL/GenBank/DDBJ databases">
        <authorList>
            <person name="Zhang X."/>
        </authorList>
    </citation>
    <scope>NUCLEOTIDE SEQUENCE</scope>
    <source>
        <strain evidence="2">YF14B1</strain>
    </source>
</reference>
<dbReference type="EMBL" id="JASJOS010000002">
    <property type="protein sequence ID" value="MDJ1479974.1"/>
    <property type="molecule type" value="Genomic_DNA"/>
</dbReference>
<evidence type="ECO:0000313" key="2">
    <source>
        <dbReference type="EMBL" id="MDJ1479974.1"/>
    </source>
</evidence>
<dbReference type="AlphaFoldDB" id="A0AAE3U7T4"/>
<organism evidence="2 3">
    <name type="scientific">Xanthocytophaga flava</name>
    <dbReference type="NCBI Taxonomy" id="3048013"/>
    <lineage>
        <taxon>Bacteria</taxon>
        <taxon>Pseudomonadati</taxon>
        <taxon>Bacteroidota</taxon>
        <taxon>Cytophagia</taxon>
        <taxon>Cytophagales</taxon>
        <taxon>Rhodocytophagaceae</taxon>
        <taxon>Xanthocytophaga</taxon>
    </lineage>
</organism>
<comment type="caution">
    <text evidence="2">The sequence shown here is derived from an EMBL/GenBank/DDBJ whole genome shotgun (WGS) entry which is preliminary data.</text>
</comment>